<evidence type="ECO:0000313" key="6">
    <source>
        <dbReference type="EMBL" id="OSX80555.1"/>
    </source>
</evidence>
<feature type="domain" description="Helitron helicase-like" evidence="4">
    <location>
        <begin position="42"/>
        <end position="207"/>
    </location>
</feature>
<feature type="domain" description="DNA helicase Pif1-like DEAD-box helicase" evidence="3">
    <location>
        <begin position="634"/>
        <end position="722"/>
    </location>
</feature>
<keyword evidence="1" id="KW-0347">Helicase</keyword>
<evidence type="ECO:0000259" key="5">
    <source>
        <dbReference type="Pfam" id="PF21530"/>
    </source>
</evidence>
<dbReference type="Pfam" id="PF21530">
    <property type="entry name" value="Pif1_2B_dom"/>
    <property type="match status" value="1"/>
</dbReference>
<keyword evidence="1" id="KW-0234">DNA repair</keyword>
<dbReference type="InterPro" id="IPR027417">
    <property type="entry name" value="P-loop_NTPase"/>
</dbReference>
<dbReference type="InterPro" id="IPR010285">
    <property type="entry name" value="DNA_helicase_pif1-like_DEAD"/>
</dbReference>
<organism evidence="6 7">
    <name type="scientific">Porphyra umbilicalis</name>
    <name type="common">Purple laver</name>
    <name type="synonym">Red alga</name>
    <dbReference type="NCBI Taxonomy" id="2786"/>
    <lineage>
        <taxon>Eukaryota</taxon>
        <taxon>Rhodophyta</taxon>
        <taxon>Bangiophyceae</taxon>
        <taxon>Bangiales</taxon>
        <taxon>Bangiaceae</taxon>
        <taxon>Porphyra</taxon>
    </lineage>
</organism>
<keyword evidence="1" id="KW-0067">ATP-binding</keyword>
<comment type="catalytic activity">
    <reaction evidence="1">
        <text>ATP + H2O = ADP + phosphate + H(+)</text>
        <dbReference type="Rhea" id="RHEA:13065"/>
        <dbReference type="ChEBI" id="CHEBI:15377"/>
        <dbReference type="ChEBI" id="CHEBI:15378"/>
        <dbReference type="ChEBI" id="CHEBI:30616"/>
        <dbReference type="ChEBI" id="CHEBI:43474"/>
        <dbReference type="ChEBI" id="CHEBI:456216"/>
        <dbReference type="EC" id="5.6.2.3"/>
    </reaction>
</comment>
<dbReference type="InterPro" id="IPR049163">
    <property type="entry name" value="Pif1-like_2B_dom"/>
</dbReference>
<dbReference type="Pfam" id="PF05970">
    <property type="entry name" value="PIF1"/>
    <property type="match status" value="2"/>
</dbReference>
<dbReference type="EMBL" id="KV918773">
    <property type="protein sequence ID" value="OSX80555.1"/>
    <property type="molecule type" value="Genomic_DNA"/>
</dbReference>
<feature type="domain" description="DNA helicase Pif1-like DEAD-box helicase" evidence="3">
    <location>
        <begin position="569"/>
        <end position="632"/>
    </location>
</feature>
<gene>
    <name evidence="6" type="ORF">BU14_0050s0028</name>
</gene>
<evidence type="ECO:0000256" key="2">
    <source>
        <dbReference type="SAM" id="MobiDB-lite"/>
    </source>
</evidence>
<keyword evidence="1" id="KW-0378">Hydrolase</keyword>
<dbReference type="Proteomes" id="UP000218209">
    <property type="component" value="Unassembled WGS sequence"/>
</dbReference>
<evidence type="ECO:0000256" key="1">
    <source>
        <dbReference type="RuleBase" id="RU363044"/>
    </source>
</evidence>
<sequence>IHPSYETATYPLLLPDGADGWHIAIPRQSQGIRQRVVSSHEYLAYRLFTRSETFNALHRCGRLFGQWVVDCYIRVEHLTLTRMRFNQAELRYSEWSRLVDAVVPGEKPSERIGRGVYLPDSFTGSPRYMRAKFAEAMTMYKELGAPTFFITMTCRLTWDEIMLELLAGQDSKDRPELIGRDVMGPCDGYLSVREFQKRSLPHVHTIIFLHKDDAQRSAQEYGRWIFAEIPPETAPALQKLMLETNIHGPCGTQNRTSPCMKDGKCSKFYPKTFVLSTTDGDGSYPENRRRSPEAECQTATVTRAGRTFTVENSWVMLYLPQQTLQLSCHVNVELVSGVSALKYLFKYVTKGPDSAMMAQPAAPVAPKPASVDEIRAFQDTRVGSESEGVARALGHPIHKRKPSNQQPVLFKEGSEAAAIGAGPKATTLTEFFALSSAVPDGLSPAVRELLHSDMPMYFTWVQSQRKWNRRADVVHAGCVLKQLGRVNAVHPSLGVLYYLRLLLKCVEGPQSFLELRTCENIVHPSYRLACAARGILFDNVGVWKDVMDEAVPADRAAQLQDALSRVRTLMPDQLAVFNAIRGAIDGGGIGRQIFLMAPGGCGKTYLASMLLAYCGGQGHAALVVAASGVAANLRTRLIVWDEATMSHRHTFEAVNPSIKDTIGDEAAGRITGLLCGGFQQIPPVVRRSSVLKIVHAFMGKSPMWPDFTVMELSTNTRAARNTPDPFESVSEDEAEKKEAPAEVSLDAMLEADLNGALPSPEIAAALCQKAGMGVRDLPLATFSDIGTIDPANSQDCVDKLSSRMVLTPLNQDVKMINRQALELFPGEGVQSVGINQLLDAEEDGEWGAVATTEFMDSVDHASIPDQDLQLKQVMVVMLLRNFAAQSGDCNGTRYIVTGIGSHSLGARRMSDGTEIIIPKLFLTPADIGIPFAMKRFQFPVRAVFDATINKTQGSTLERLGIWLRDSVFGQGQLYAALSRVGDPRKVGTNALSTNLTRRGRAWCLLLHHQVQIRHAARCLFWALS</sequence>
<protein>
    <recommendedName>
        <fullName evidence="1">ATP-dependent DNA helicase</fullName>
        <ecNumber evidence="1">5.6.2.3</ecNumber>
    </recommendedName>
</protein>
<accession>A0A1X6PIA6</accession>
<dbReference type="SUPFAM" id="SSF52540">
    <property type="entry name" value="P-loop containing nucleoside triphosphate hydrolases"/>
    <property type="match status" value="2"/>
</dbReference>
<evidence type="ECO:0000259" key="4">
    <source>
        <dbReference type="Pfam" id="PF14214"/>
    </source>
</evidence>
<dbReference type="OrthoDB" id="1900198at2759"/>
<dbReference type="GO" id="GO:0006310">
    <property type="term" value="P:DNA recombination"/>
    <property type="evidence" value="ECO:0007669"/>
    <property type="project" value="UniProtKB-KW"/>
</dbReference>
<keyword evidence="1" id="KW-0547">Nucleotide-binding</keyword>
<dbReference type="EC" id="5.6.2.3" evidence="1"/>
<keyword evidence="1" id="KW-0227">DNA damage</keyword>
<feature type="domain" description="DNA helicase Pif1-like 2B" evidence="5">
    <location>
        <begin position="853"/>
        <end position="898"/>
    </location>
</feature>
<comment type="cofactor">
    <cofactor evidence="1">
        <name>Mg(2+)</name>
        <dbReference type="ChEBI" id="CHEBI:18420"/>
    </cofactor>
</comment>
<dbReference type="PANTHER" id="PTHR10492">
    <property type="match status" value="1"/>
</dbReference>
<dbReference type="AlphaFoldDB" id="A0A1X6PIA6"/>
<dbReference type="GO" id="GO:0005524">
    <property type="term" value="F:ATP binding"/>
    <property type="evidence" value="ECO:0007669"/>
    <property type="project" value="UniProtKB-KW"/>
</dbReference>
<dbReference type="GO" id="GO:0043139">
    <property type="term" value="F:5'-3' DNA helicase activity"/>
    <property type="evidence" value="ECO:0007669"/>
    <property type="project" value="UniProtKB-EC"/>
</dbReference>
<feature type="non-terminal residue" evidence="6">
    <location>
        <position position="1"/>
    </location>
</feature>
<name>A0A1X6PIA6_PORUM</name>
<dbReference type="GO" id="GO:0006281">
    <property type="term" value="P:DNA repair"/>
    <property type="evidence" value="ECO:0007669"/>
    <property type="project" value="UniProtKB-KW"/>
</dbReference>
<keyword evidence="7" id="KW-1185">Reference proteome</keyword>
<dbReference type="Gene3D" id="3.40.50.300">
    <property type="entry name" value="P-loop containing nucleotide triphosphate hydrolases"/>
    <property type="match status" value="2"/>
</dbReference>
<evidence type="ECO:0000313" key="7">
    <source>
        <dbReference type="Proteomes" id="UP000218209"/>
    </source>
</evidence>
<dbReference type="GO" id="GO:0016887">
    <property type="term" value="F:ATP hydrolysis activity"/>
    <property type="evidence" value="ECO:0007669"/>
    <property type="project" value="RHEA"/>
</dbReference>
<keyword evidence="1" id="KW-0233">DNA recombination</keyword>
<proteinExistence type="inferred from homology"/>
<reference evidence="6 7" key="1">
    <citation type="submission" date="2017-03" db="EMBL/GenBank/DDBJ databases">
        <title>WGS assembly of Porphyra umbilicalis.</title>
        <authorList>
            <person name="Brawley S.H."/>
            <person name="Blouin N.A."/>
            <person name="Ficko-Blean E."/>
            <person name="Wheeler G.L."/>
            <person name="Lohr M."/>
            <person name="Goodson H.V."/>
            <person name="Jenkins J.W."/>
            <person name="Blaby-Haas C.E."/>
            <person name="Helliwell K.E."/>
            <person name="Chan C."/>
            <person name="Marriage T."/>
            <person name="Bhattacharya D."/>
            <person name="Klein A.S."/>
            <person name="Badis Y."/>
            <person name="Brodie J."/>
            <person name="Cao Y."/>
            <person name="Collen J."/>
            <person name="Dittami S.M."/>
            <person name="Gachon C.M."/>
            <person name="Green B.R."/>
            <person name="Karpowicz S."/>
            <person name="Kim J.W."/>
            <person name="Kudahl U."/>
            <person name="Lin S."/>
            <person name="Michel G."/>
            <person name="Mittag M."/>
            <person name="Olson B.J."/>
            <person name="Pangilinan J."/>
            <person name="Peng Y."/>
            <person name="Qiu H."/>
            <person name="Shu S."/>
            <person name="Singer J.T."/>
            <person name="Smith A.G."/>
            <person name="Sprecher B.N."/>
            <person name="Wagner V."/>
            <person name="Wang W."/>
            <person name="Wang Z.-Y."/>
            <person name="Yan J."/>
            <person name="Yarish C."/>
            <person name="Zoeuner-Riek S."/>
            <person name="Zhuang Y."/>
            <person name="Zou Y."/>
            <person name="Lindquist E.A."/>
            <person name="Grimwood J."/>
            <person name="Barry K."/>
            <person name="Rokhsar D.S."/>
            <person name="Schmutz J."/>
            <person name="Stiller J.W."/>
            <person name="Grossman A.R."/>
            <person name="Prochnik S.E."/>
        </authorList>
    </citation>
    <scope>NUCLEOTIDE SEQUENCE [LARGE SCALE GENOMIC DNA]</scope>
    <source>
        <strain evidence="6">4086291</strain>
    </source>
</reference>
<comment type="similarity">
    <text evidence="1">Belongs to the helicase family.</text>
</comment>
<feature type="region of interest" description="Disordered" evidence="2">
    <location>
        <begin position="718"/>
        <end position="737"/>
    </location>
</feature>
<evidence type="ECO:0000259" key="3">
    <source>
        <dbReference type="Pfam" id="PF05970"/>
    </source>
</evidence>
<dbReference type="PANTHER" id="PTHR10492:SF57">
    <property type="entry name" value="ATP-DEPENDENT DNA HELICASE"/>
    <property type="match status" value="1"/>
</dbReference>
<dbReference type="Pfam" id="PF14214">
    <property type="entry name" value="Helitron_like_N"/>
    <property type="match status" value="1"/>
</dbReference>
<dbReference type="GO" id="GO:0000723">
    <property type="term" value="P:telomere maintenance"/>
    <property type="evidence" value="ECO:0007669"/>
    <property type="project" value="InterPro"/>
</dbReference>
<dbReference type="InterPro" id="IPR025476">
    <property type="entry name" value="Helitron_helicase-like"/>
</dbReference>